<keyword evidence="7 8" id="KW-0998">Cell outer membrane</keyword>
<keyword evidence="3 8" id="KW-1134">Transmembrane beta strand</keyword>
<comment type="caution">
    <text evidence="12">The sequence shown here is derived from an EMBL/GenBank/DDBJ whole genome shotgun (WGS) entry which is preliminary data.</text>
</comment>
<evidence type="ECO:0000259" key="10">
    <source>
        <dbReference type="Pfam" id="PF00593"/>
    </source>
</evidence>
<dbReference type="InterPro" id="IPR012910">
    <property type="entry name" value="Plug_dom"/>
</dbReference>
<dbReference type="Gene3D" id="2.40.170.20">
    <property type="entry name" value="TonB-dependent receptor, beta-barrel domain"/>
    <property type="match status" value="1"/>
</dbReference>
<proteinExistence type="inferred from homology"/>
<feature type="domain" description="TonB-dependent receptor plug" evidence="11">
    <location>
        <begin position="110"/>
        <end position="217"/>
    </location>
</feature>
<dbReference type="Pfam" id="PF00593">
    <property type="entry name" value="TonB_dep_Rec_b-barrel"/>
    <property type="match status" value="1"/>
</dbReference>
<keyword evidence="5 9" id="KW-0798">TonB box</keyword>
<dbReference type="NCBIfam" id="TIGR04057">
    <property type="entry name" value="SusC_RagA_signa"/>
    <property type="match status" value="1"/>
</dbReference>
<evidence type="ECO:0000256" key="1">
    <source>
        <dbReference type="ARBA" id="ARBA00004571"/>
    </source>
</evidence>
<evidence type="ECO:0000256" key="9">
    <source>
        <dbReference type="RuleBase" id="RU003357"/>
    </source>
</evidence>
<dbReference type="Pfam" id="PF13715">
    <property type="entry name" value="CarbopepD_reg_2"/>
    <property type="match status" value="1"/>
</dbReference>
<comment type="similarity">
    <text evidence="8 9">Belongs to the TonB-dependent receptor family.</text>
</comment>
<gene>
    <name evidence="12" type="ORF">HDE68_004975</name>
</gene>
<dbReference type="SUPFAM" id="SSF49464">
    <property type="entry name" value="Carboxypeptidase regulatory domain-like"/>
    <property type="match status" value="1"/>
</dbReference>
<evidence type="ECO:0000256" key="8">
    <source>
        <dbReference type="PROSITE-ProRule" id="PRU01360"/>
    </source>
</evidence>
<evidence type="ECO:0000313" key="12">
    <source>
        <dbReference type="EMBL" id="MBB5639037.1"/>
    </source>
</evidence>
<comment type="subcellular location">
    <subcellularLocation>
        <location evidence="1 8">Cell outer membrane</location>
        <topology evidence="1 8">Multi-pass membrane protein</topology>
    </subcellularLocation>
</comment>
<dbReference type="InterPro" id="IPR036942">
    <property type="entry name" value="Beta-barrel_TonB_sf"/>
</dbReference>
<name>A0A7W9E119_9SPHI</name>
<dbReference type="Gene3D" id="2.60.40.1120">
    <property type="entry name" value="Carboxypeptidase-like, regulatory domain"/>
    <property type="match status" value="1"/>
</dbReference>
<feature type="domain" description="TonB-dependent receptor-like beta-barrel" evidence="10">
    <location>
        <begin position="418"/>
        <end position="925"/>
    </location>
</feature>
<dbReference type="GO" id="GO:0009279">
    <property type="term" value="C:cell outer membrane"/>
    <property type="evidence" value="ECO:0007669"/>
    <property type="project" value="UniProtKB-SubCell"/>
</dbReference>
<dbReference type="Pfam" id="PF07715">
    <property type="entry name" value="Plug"/>
    <property type="match status" value="1"/>
</dbReference>
<dbReference type="EMBL" id="JACHCE010000011">
    <property type="protein sequence ID" value="MBB5639037.1"/>
    <property type="molecule type" value="Genomic_DNA"/>
</dbReference>
<evidence type="ECO:0000256" key="6">
    <source>
        <dbReference type="ARBA" id="ARBA00023136"/>
    </source>
</evidence>
<evidence type="ECO:0000313" key="13">
    <source>
        <dbReference type="Proteomes" id="UP000537204"/>
    </source>
</evidence>
<dbReference type="NCBIfam" id="TIGR04056">
    <property type="entry name" value="OMP_RagA_SusC"/>
    <property type="match status" value="1"/>
</dbReference>
<dbReference type="SUPFAM" id="SSF56935">
    <property type="entry name" value="Porins"/>
    <property type="match status" value="1"/>
</dbReference>
<dbReference type="InterPro" id="IPR008969">
    <property type="entry name" value="CarboxyPept-like_regulatory"/>
</dbReference>
<keyword evidence="6 8" id="KW-0472">Membrane</keyword>
<keyword evidence="4 8" id="KW-0812">Transmembrane</keyword>
<dbReference type="InterPro" id="IPR037066">
    <property type="entry name" value="Plug_dom_sf"/>
</dbReference>
<evidence type="ECO:0000256" key="7">
    <source>
        <dbReference type="ARBA" id="ARBA00023237"/>
    </source>
</evidence>
<organism evidence="12 13">
    <name type="scientific">Pedobacter cryoconitis</name>
    <dbReference type="NCBI Taxonomy" id="188932"/>
    <lineage>
        <taxon>Bacteria</taxon>
        <taxon>Pseudomonadati</taxon>
        <taxon>Bacteroidota</taxon>
        <taxon>Sphingobacteriia</taxon>
        <taxon>Sphingobacteriales</taxon>
        <taxon>Sphingobacteriaceae</taxon>
        <taxon>Pedobacter</taxon>
    </lineage>
</organism>
<accession>A0A7W9E119</accession>
<evidence type="ECO:0000256" key="3">
    <source>
        <dbReference type="ARBA" id="ARBA00022452"/>
    </source>
</evidence>
<sequence length="1060" mass="119963">MLSLQIFAFAGMAQQPLKGKVLSGEDHSVLVGTIIKIDQDNQVFVTDDKGEFSIPIPVGTHDFYFSYVGYRSKKIAIQFPYADNLVVSLEREENQLKNVIVSTGYQKIAKERTTGSFSVINNKLFERSAGTDVVSRLADVVPGLIFNKNTPTAQKEGSFSIRGQSTLFANTKPLIVIDNFPYDGDINDINPNDVDNITILKDAAAASIWGARAGNGVIVINTKQGMYKQRLKISFNANVVTGKRPDLFYESKMSSAEYIEMEQKLFDQGFYKNSENSFTNAPLSPVVELLIAKRDGKIEGKEVDRQINALKNEDLRRDVSHYLFRNSFNQQYALNITGGEDNQRFNLSAGYDENKNSLIGNGYKRITLNANHTFKVLKDRMEVTTGIYFTNSKTENNNNGEADLRFNNSSLYPYAKLADGQGNPLHITSNYRESFLASSLQKGLLNWNFNPLDEINLIRRENKTNNYRFNFGVNYKLLPTLKAEILYQYAVINSQYNALQLAESYYTRNLINSFTAINPDGSLIRNVPMGDILDKSYSETNHQNLRTQLNFNKDWGGEHQLTVLGGYEINDMNSKNNSYRLYGYDHTHTISKPVDYVTLFPQSYDEYNFSQIPNNETGNDLTDRFLSFYVNAAYTWREKYALTASSRIDQSNLFGVKTNQKSVPLYSAGLAWNIDREKFYKLSWLPYLKLRFSYGYNGNIDKSVSGYTTAKFESGSGTYTGLPYANIINPPNPELRWERVKIINMGLDFGGKGNSFSGTIDLYRKYGLDLIGNAPFPSSTGITVFRSNTASIRSNGVEVTINNRNIDRAIRWDTNVIFNYNKELVSKYEIKEGVNNYLMGGVSGSYPLVGQPLYAIYSYKWAGLNGNTGDAQGYLDGNVSNDYDKIVQNAKLENIIYNGPARPAYYGAIRNTVSYKNFSVSANVSFRLGYYFRRNSVNYSNILQGMGGHGDFSKRWQKPGDEKFTQIPSLPAIGNFNQSNFYTYAEVLVEKGDHFRLQDVRISYDFSKESIKSLPFTHAQIFVYANNIGLIWTANHKNIDPDYQYMPSPRTIALGLKIDF</sequence>
<dbReference type="InterPro" id="IPR039426">
    <property type="entry name" value="TonB-dep_rcpt-like"/>
</dbReference>
<evidence type="ECO:0000256" key="4">
    <source>
        <dbReference type="ARBA" id="ARBA00022692"/>
    </source>
</evidence>
<dbReference type="Proteomes" id="UP000537204">
    <property type="component" value="Unassembled WGS sequence"/>
</dbReference>
<dbReference type="AlphaFoldDB" id="A0A7W9E119"/>
<dbReference type="PROSITE" id="PS52016">
    <property type="entry name" value="TONB_DEPENDENT_REC_3"/>
    <property type="match status" value="1"/>
</dbReference>
<dbReference type="RefSeq" id="WP_183884930.1">
    <property type="nucleotide sequence ID" value="NZ_JACHCE010000011.1"/>
</dbReference>
<dbReference type="Gene3D" id="2.170.130.10">
    <property type="entry name" value="TonB-dependent receptor, plug domain"/>
    <property type="match status" value="1"/>
</dbReference>
<evidence type="ECO:0000256" key="2">
    <source>
        <dbReference type="ARBA" id="ARBA00022448"/>
    </source>
</evidence>
<keyword evidence="2 8" id="KW-0813">Transport</keyword>
<dbReference type="InterPro" id="IPR023997">
    <property type="entry name" value="TonB-dep_OMP_SusC/RagA_CS"/>
</dbReference>
<dbReference type="InterPro" id="IPR023996">
    <property type="entry name" value="TonB-dep_OMP_SusC/RagA"/>
</dbReference>
<reference evidence="12 13" key="1">
    <citation type="submission" date="2020-08" db="EMBL/GenBank/DDBJ databases">
        <title>Genomic Encyclopedia of Type Strains, Phase IV (KMG-V): Genome sequencing to study the core and pangenomes of soil and plant-associated prokaryotes.</title>
        <authorList>
            <person name="Whitman W."/>
        </authorList>
    </citation>
    <scope>NUCLEOTIDE SEQUENCE [LARGE SCALE GENOMIC DNA]</scope>
    <source>
        <strain evidence="12 13">S3M1</strain>
    </source>
</reference>
<evidence type="ECO:0000256" key="5">
    <source>
        <dbReference type="ARBA" id="ARBA00023077"/>
    </source>
</evidence>
<evidence type="ECO:0000259" key="11">
    <source>
        <dbReference type="Pfam" id="PF07715"/>
    </source>
</evidence>
<protein>
    <submittedName>
        <fullName evidence="12">TonB-linked SusC/RagA family outer membrane protein</fullName>
    </submittedName>
</protein>
<dbReference type="InterPro" id="IPR000531">
    <property type="entry name" value="Beta-barrel_TonB"/>
</dbReference>